<keyword evidence="2" id="KW-1185">Reference proteome</keyword>
<evidence type="ECO:0000313" key="1">
    <source>
        <dbReference type="EMBL" id="PLC52882.1"/>
    </source>
</evidence>
<reference evidence="1 2" key="1">
    <citation type="submission" date="2017-10" db="EMBL/GenBank/DDBJ databases">
        <title>Two draft genome sequences of Pusillimonas sp. strains isolated from a nitrate- and radionuclide-contaminated groundwater in Russia.</title>
        <authorList>
            <person name="Grouzdev D.S."/>
            <person name="Tourova T.P."/>
            <person name="Goeva M.A."/>
            <person name="Babich T.L."/>
            <person name="Sokolova D.S."/>
            <person name="Abdullin R."/>
            <person name="Poltaraus A.B."/>
            <person name="Toshchakov S.V."/>
            <person name="Nazina T.N."/>
        </authorList>
    </citation>
    <scope>NUCLEOTIDE SEQUENCE [LARGE SCALE GENOMIC DNA]</scope>
    <source>
        <strain evidence="1 2">JR1/69-2-13</strain>
    </source>
</reference>
<dbReference type="EMBL" id="PDNV01000010">
    <property type="protein sequence ID" value="PLC52882.1"/>
    <property type="molecule type" value="Genomic_DNA"/>
</dbReference>
<organism evidence="1 2">
    <name type="scientific">Pollutimonas nitritireducens</name>
    <dbReference type="NCBI Taxonomy" id="2045209"/>
    <lineage>
        <taxon>Bacteria</taxon>
        <taxon>Pseudomonadati</taxon>
        <taxon>Pseudomonadota</taxon>
        <taxon>Betaproteobacteria</taxon>
        <taxon>Burkholderiales</taxon>
        <taxon>Alcaligenaceae</taxon>
        <taxon>Pollutimonas</taxon>
    </lineage>
</organism>
<gene>
    <name evidence="1" type="ORF">CR155_15870</name>
</gene>
<dbReference type="AlphaFoldDB" id="A0A2N4UCZ1"/>
<dbReference type="OrthoDB" id="8911053at2"/>
<proteinExistence type="predicted"/>
<comment type="caution">
    <text evidence="1">The sequence shown here is derived from an EMBL/GenBank/DDBJ whole genome shotgun (WGS) entry which is preliminary data.</text>
</comment>
<dbReference type="Proteomes" id="UP000234328">
    <property type="component" value="Unassembled WGS sequence"/>
</dbReference>
<dbReference type="RefSeq" id="WP_102071015.1">
    <property type="nucleotide sequence ID" value="NZ_PDNV01000010.1"/>
</dbReference>
<protein>
    <submittedName>
        <fullName evidence="1">Uncharacterized protein</fullName>
    </submittedName>
</protein>
<accession>A0A2N4UCZ1</accession>
<evidence type="ECO:0000313" key="2">
    <source>
        <dbReference type="Proteomes" id="UP000234328"/>
    </source>
</evidence>
<sequence>MSRNPSFAVVLEGGLVQATLVQDWPQHLPLPQFVIVDYDTEDAAADEVTHFAIGATAAEAICRGETPIVYESLPDALSPRVVLAALGESVREHDIESPLAMAQSVRQSILDLDAQINANEQAPTGDDYNTLYVLANCGLIDVLKALGDTTDFGD</sequence>
<name>A0A2N4UCZ1_9BURK</name>